<keyword evidence="2 3" id="KW-0378">Hydrolase</keyword>
<dbReference type="InterPro" id="IPR020084">
    <property type="entry name" value="NUDIX_hydrolase_CS"/>
</dbReference>
<dbReference type="PANTHER" id="PTHR43736:SF1">
    <property type="entry name" value="DIHYDRONEOPTERIN TRIPHOSPHATE DIPHOSPHATASE"/>
    <property type="match status" value="1"/>
</dbReference>
<dbReference type="PRINTS" id="PR00502">
    <property type="entry name" value="NUDIXFAMILY"/>
</dbReference>
<evidence type="ECO:0000313" key="6">
    <source>
        <dbReference type="Proteomes" id="UP001237780"/>
    </source>
</evidence>
<accession>A0ABU0SDD2</accession>
<dbReference type="CDD" id="cd04673">
    <property type="entry name" value="NUDIX_ADPRase"/>
    <property type="match status" value="1"/>
</dbReference>
<dbReference type="PANTHER" id="PTHR43736">
    <property type="entry name" value="ADP-RIBOSE PYROPHOSPHATASE"/>
    <property type="match status" value="1"/>
</dbReference>
<dbReference type="Gene3D" id="3.90.79.10">
    <property type="entry name" value="Nucleoside Triphosphate Pyrophosphohydrolase"/>
    <property type="match status" value="1"/>
</dbReference>
<evidence type="ECO:0000256" key="1">
    <source>
        <dbReference type="ARBA" id="ARBA00001946"/>
    </source>
</evidence>
<comment type="cofactor">
    <cofactor evidence="1">
        <name>Mg(2+)</name>
        <dbReference type="ChEBI" id="CHEBI:18420"/>
    </cofactor>
</comment>
<dbReference type="SUPFAM" id="SSF55811">
    <property type="entry name" value="Nudix"/>
    <property type="match status" value="1"/>
</dbReference>
<dbReference type="InterPro" id="IPR020476">
    <property type="entry name" value="Nudix_hydrolase"/>
</dbReference>
<reference evidence="5 6" key="1">
    <citation type="submission" date="2023-07" db="EMBL/GenBank/DDBJ databases">
        <title>Comparative genomics of wheat-associated soil bacteria to identify genetic determinants of phenazine resistance.</title>
        <authorList>
            <person name="Mouncey N."/>
        </authorList>
    </citation>
    <scope>NUCLEOTIDE SEQUENCE [LARGE SCALE GENOMIC DNA]</scope>
    <source>
        <strain evidence="5 6">W4I11</strain>
    </source>
</reference>
<feature type="domain" description="Nudix hydrolase" evidence="4">
    <location>
        <begin position="29"/>
        <end position="160"/>
    </location>
</feature>
<comment type="caution">
    <text evidence="5">The sequence shown here is derived from an EMBL/GenBank/DDBJ whole genome shotgun (WGS) entry which is preliminary data.</text>
</comment>
<evidence type="ECO:0000259" key="4">
    <source>
        <dbReference type="PROSITE" id="PS51462"/>
    </source>
</evidence>
<evidence type="ECO:0000256" key="2">
    <source>
        <dbReference type="ARBA" id="ARBA00022801"/>
    </source>
</evidence>
<dbReference type="EMBL" id="JAUSZT010000003">
    <property type="protein sequence ID" value="MDQ0998651.1"/>
    <property type="molecule type" value="Genomic_DNA"/>
</dbReference>
<dbReference type="InterPro" id="IPR000086">
    <property type="entry name" value="NUDIX_hydrolase_dom"/>
</dbReference>
<evidence type="ECO:0000256" key="3">
    <source>
        <dbReference type="RuleBase" id="RU003476"/>
    </source>
</evidence>
<dbReference type="PROSITE" id="PS51462">
    <property type="entry name" value="NUDIX"/>
    <property type="match status" value="1"/>
</dbReference>
<name>A0ABU0SDD2_9HYPH</name>
<proteinExistence type="inferred from homology"/>
<dbReference type="Proteomes" id="UP001237780">
    <property type="component" value="Unassembled WGS sequence"/>
</dbReference>
<keyword evidence="6" id="KW-1185">Reference proteome</keyword>
<comment type="similarity">
    <text evidence="3">Belongs to the Nudix hydrolase family.</text>
</comment>
<evidence type="ECO:0000313" key="5">
    <source>
        <dbReference type="EMBL" id="MDQ0998651.1"/>
    </source>
</evidence>
<dbReference type="PROSITE" id="PS00893">
    <property type="entry name" value="NUDIX_BOX"/>
    <property type="match status" value="1"/>
</dbReference>
<sequence length="164" mass="18475">MHHLLNYRHLVKRTCKAYRLDMDQIPLSPTVDGVSVVCIRDGAFLLVERGRDPSKGWLAFPGGRREDGETPQEAAIRELHEETGLSVAIITYLTTVTFDYSTPEFPSPRPFRLAVFRAHDVLGEAIAADDAAAVHWLRYEEMTGFDVTESVLDVARELARNFES</sequence>
<organism evidence="5 6">
    <name type="scientific">Phyllobacterium ifriqiyense</name>
    <dbReference type="NCBI Taxonomy" id="314238"/>
    <lineage>
        <taxon>Bacteria</taxon>
        <taxon>Pseudomonadati</taxon>
        <taxon>Pseudomonadota</taxon>
        <taxon>Alphaproteobacteria</taxon>
        <taxon>Hyphomicrobiales</taxon>
        <taxon>Phyllobacteriaceae</taxon>
        <taxon>Phyllobacterium</taxon>
    </lineage>
</organism>
<dbReference type="Pfam" id="PF00293">
    <property type="entry name" value="NUDIX"/>
    <property type="match status" value="1"/>
</dbReference>
<protein>
    <submittedName>
        <fullName evidence="5">ADP-ribose pyrophosphatase YjhB (NUDIX family)</fullName>
    </submittedName>
</protein>
<dbReference type="InterPro" id="IPR015797">
    <property type="entry name" value="NUDIX_hydrolase-like_dom_sf"/>
</dbReference>
<gene>
    <name evidence="5" type="ORF">QFZ34_003833</name>
</gene>